<gene>
    <name evidence="2" type="ORF">LCGC14_1411310</name>
</gene>
<accession>A0A0F9JUI8</accession>
<feature type="region of interest" description="Disordered" evidence="1">
    <location>
        <begin position="1"/>
        <end position="25"/>
    </location>
</feature>
<reference evidence="2" key="1">
    <citation type="journal article" date="2015" name="Nature">
        <title>Complex archaea that bridge the gap between prokaryotes and eukaryotes.</title>
        <authorList>
            <person name="Spang A."/>
            <person name="Saw J.H."/>
            <person name="Jorgensen S.L."/>
            <person name="Zaremba-Niedzwiedzka K."/>
            <person name="Martijn J."/>
            <person name="Lind A.E."/>
            <person name="van Eijk R."/>
            <person name="Schleper C."/>
            <person name="Guy L."/>
            <person name="Ettema T.J."/>
        </authorList>
    </citation>
    <scope>NUCLEOTIDE SEQUENCE</scope>
</reference>
<sequence length="111" mass="12351">MAEEAQFQARYQRDDSTSGTGGPHVIRDEMRAFNSLLTFIFDPDPTGTGKFQITFEKDLALIKTSPGSVEWLDWALGNKATHQEDCRPCDITGWRLIANTGDVKGQVRGAF</sequence>
<dbReference type="AlphaFoldDB" id="A0A0F9JUI8"/>
<evidence type="ECO:0000256" key="1">
    <source>
        <dbReference type="SAM" id="MobiDB-lite"/>
    </source>
</evidence>
<organism evidence="2">
    <name type="scientific">marine sediment metagenome</name>
    <dbReference type="NCBI Taxonomy" id="412755"/>
    <lineage>
        <taxon>unclassified sequences</taxon>
        <taxon>metagenomes</taxon>
        <taxon>ecological metagenomes</taxon>
    </lineage>
</organism>
<evidence type="ECO:0000313" key="2">
    <source>
        <dbReference type="EMBL" id="KKM73358.1"/>
    </source>
</evidence>
<comment type="caution">
    <text evidence="2">The sequence shown here is derived from an EMBL/GenBank/DDBJ whole genome shotgun (WGS) entry which is preliminary data.</text>
</comment>
<name>A0A0F9JUI8_9ZZZZ</name>
<protein>
    <submittedName>
        <fullName evidence="2">Uncharacterized protein</fullName>
    </submittedName>
</protein>
<proteinExistence type="predicted"/>
<dbReference type="EMBL" id="LAZR01009313">
    <property type="protein sequence ID" value="KKM73358.1"/>
    <property type="molecule type" value="Genomic_DNA"/>
</dbReference>